<dbReference type="InterPro" id="IPR014362">
    <property type="entry name" value="Glu_DH"/>
</dbReference>
<gene>
    <name evidence="8" type="ORF">WH298_23340</name>
</gene>
<keyword evidence="9" id="KW-1185">Reference proteome</keyword>
<evidence type="ECO:0000313" key="9">
    <source>
        <dbReference type="Proteomes" id="UP001362100"/>
    </source>
</evidence>
<sequence>MSVLSYVSADNNSAWATYLAQVERVLPHLGELARWADTLRHPKRALIVDIPLEMDDGSVRHFEGYRVQHNLSRGPGKGGVRYHPDVTLEEVMALSAWMTVKCAALNLPFGGAKGGIRVDPRELSHKELERLTRRYTSEIGTIIGPQQDIPAPDVGTNPQVMAWMMDTWSMNVGTTCTGVVTGKPIHLGGSLGRVKATGRGVFITGRAMAQRIGLSLENCRVAVQGLGNVGSVAAELFSEAGARVVSVQDHSATLYNANGINISALVAWQQQKGCIAGFSGATAISHEAFWEQGYDILIPAALEGQITADRARKLVCRLVLEGANGPTLPTADDILRERNIIVVPDVICNAGGVTVSYFEWVQDFSSFFWSEDEINARLDRIMEQALLAVWEKSQEIGATLRTAAYAVACERILTARKERGLYP</sequence>
<dbReference type="PIRSF" id="PIRSF000185">
    <property type="entry name" value="Glu_DH"/>
    <property type="match status" value="1"/>
</dbReference>
<dbReference type="Gene3D" id="3.40.50.720">
    <property type="entry name" value="NAD(P)-binding Rossmann-like Domain"/>
    <property type="match status" value="1"/>
</dbReference>
<dbReference type="SMART" id="SM00839">
    <property type="entry name" value="ELFV_dehydrog"/>
    <property type="match status" value="1"/>
</dbReference>
<accession>A0ABU8Q1F5</accession>
<evidence type="ECO:0000256" key="1">
    <source>
        <dbReference type="ARBA" id="ARBA00003868"/>
    </source>
</evidence>
<dbReference type="InterPro" id="IPR033922">
    <property type="entry name" value="NAD_bind_Glu_DH"/>
</dbReference>
<dbReference type="PROSITE" id="PS00074">
    <property type="entry name" value="GLFV_DEHYDROGENASE"/>
    <property type="match status" value="1"/>
</dbReference>
<dbReference type="InterPro" id="IPR036291">
    <property type="entry name" value="NAD(P)-bd_dom_sf"/>
</dbReference>
<dbReference type="Proteomes" id="UP001362100">
    <property type="component" value="Unassembled WGS sequence"/>
</dbReference>
<dbReference type="Gene3D" id="1.10.8.1210">
    <property type="match status" value="2"/>
</dbReference>
<evidence type="ECO:0000259" key="7">
    <source>
        <dbReference type="SMART" id="SM00839"/>
    </source>
</evidence>
<evidence type="ECO:0000256" key="3">
    <source>
        <dbReference type="ARBA" id="ARBA00023002"/>
    </source>
</evidence>
<evidence type="ECO:0000313" key="8">
    <source>
        <dbReference type="EMBL" id="MEJ5048136.1"/>
    </source>
</evidence>
<dbReference type="Pfam" id="PF00208">
    <property type="entry name" value="ELFV_dehydrog"/>
    <property type="match status" value="1"/>
</dbReference>
<evidence type="ECO:0000256" key="2">
    <source>
        <dbReference type="ARBA" id="ARBA00006382"/>
    </source>
</evidence>
<proteinExistence type="inferred from homology"/>
<reference evidence="8 9" key="1">
    <citation type="submission" date="2023-12" db="EMBL/GenBank/DDBJ databases">
        <title>Gut-associated functions are favored during microbiome assembly across C. elegans life.</title>
        <authorList>
            <person name="Zimmermann J."/>
        </authorList>
    </citation>
    <scope>NUCLEOTIDE SEQUENCE [LARGE SCALE GENOMIC DNA]</scope>
    <source>
        <strain evidence="8 9">BIGb0393</strain>
    </source>
</reference>
<dbReference type="PANTHER" id="PTHR11606:SF13">
    <property type="entry name" value="GLUTAMATE DEHYDROGENASE 1, MITOCHONDRIAL"/>
    <property type="match status" value="1"/>
</dbReference>
<comment type="function">
    <text evidence="1">Catalyzes the reversible oxidative deamination of glutamate to alpha-ketoglutarate and ammonia.</text>
</comment>
<comment type="catalytic activity">
    <reaction evidence="4">
        <text>L-glutamate + NADP(+) + H2O = 2-oxoglutarate + NH4(+) + NADPH + H(+)</text>
        <dbReference type="Rhea" id="RHEA:11612"/>
        <dbReference type="ChEBI" id="CHEBI:15377"/>
        <dbReference type="ChEBI" id="CHEBI:15378"/>
        <dbReference type="ChEBI" id="CHEBI:16810"/>
        <dbReference type="ChEBI" id="CHEBI:28938"/>
        <dbReference type="ChEBI" id="CHEBI:29985"/>
        <dbReference type="ChEBI" id="CHEBI:57783"/>
        <dbReference type="ChEBI" id="CHEBI:58349"/>
        <dbReference type="EC" id="1.4.1.4"/>
    </reaction>
</comment>
<dbReference type="InterPro" id="IPR006096">
    <property type="entry name" value="Glu/Leu/Phe/Val/Trp_DH_C"/>
</dbReference>
<dbReference type="GO" id="GO:0016491">
    <property type="term" value="F:oxidoreductase activity"/>
    <property type="evidence" value="ECO:0007669"/>
    <property type="project" value="UniProtKB-KW"/>
</dbReference>
<evidence type="ECO:0000256" key="5">
    <source>
        <dbReference type="PIRNR" id="PIRNR000185"/>
    </source>
</evidence>
<dbReference type="Pfam" id="PF02812">
    <property type="entry name" value="ELFV_dehydrog_N"/>
    <property type="match status" value="1"/>
</dbReference>
<dbReference type="InterPro" id="IPR006095">
    <property type="entry name" value="Glu/Leu/Phe/Val/Trp_DH"/>
</dbReference>
<dbReference type="EMBL" id="JBBGZW010000002">
    <property type="protein sequence ID" value="MEJ5048136.1"/>
    <property type="molecule type" value="Genomic_DNA"/>
</dbReference>
<dbReference type="RefSeq" id="WP_180824238.1">
    <property type="nucleotide sequence ID" value="NZ_JACAWY010000002.1"/>
</dbReference>
<protein>
    <recommendedName>
        <fullName evidence="5">Glutamate dehydrogenase</fullName>
    </recommendedName>
</protein>
<dbReference type="InterPro" id="IPR046346">
    <property type="entry name" value="Aminoacid_DH-like_N_sf"/>
</dbReference>
<dbReference type="SUPFAM" id="SSF53223">
    <property type="entry name" value="Aminoacid dehydrogenase-like, N-terminal domain"/>
    <property type="match status" value="1"/>
</dbReference>
<dbReference type="PRINTS" id="PR00082">
    <property type="entry name" value="GLFDHDRGNASE"/>
</dbReference>
<evidence type="ECO:0000256" key="4">
    <source>
        <dbReference type="ARBA" id="ARBA00048584"/>
    </source>
</evidence>
<comment type="similarity">
    <text evidence="2 5 6">Belongs to the Glu/Leu/Phe/Val dehydrogenases family.</text>
</comment>
<organism evidence="8 9">
    <name type="scientific">Pantoea nemavictus</name>
    <dbReference type="NCBI Taxonomy" id="2726955"/>
    <lineage>
        <taxon>Bacteria</taxon>
        <taxon>Pseudomonadati</taxon>
        <taxon>Pseudomonadota</taxon>
        <taxon>Gammaproteobacteria</taxon>
        <taxon>Enterobacterales</taxon>
        <taxon>Erwiniaceae</taxon>
        <taxon>Pantoea</taxon>
    </lineage>
</organism>
<name>A0ABU8Q1F5_9GAMM</name>
<feature type="domain" description="Glutamate/phenylalanine/leucine/valine/L-tryptophan dehydrogenase C-terminal" evidence="7">
    <location>
        <begin position="190"/>
        <end position="420"/>
    </location>
</feature>
<dbReference type="CDD" id="cd01076">
    <property type="entry name" value="NAD_bind_1_Glu_DH"/>
    <property type="match status" value="1"/>
</dbReference>
<evidence type="ECO:0000256" key="6">
    <source>
        <dbReference type="RuleBase" id="RU004417"/>
    </source>
</evidence>
<dbReference type="SUPFAM" id="SSF51735">
    <property type="entry name" value="NAD(P)-binding Rossmann-fold domains"/>
    <property type="match status" value="1"/>
</dbReference>
<dbReference type="InterPro" id="IPR033524">
    <property type="entry name" value="Glu/Leu/Phe/Val_DH_AS"/>
</dbReference>
<keyword evidence="3 5" id="KW-0560">Oxidoreductase</keyword>
<dbReference type="InterPro" id="IPR006097">
    <property type="entry name" value="Glu/Leu/Phe/Val/Trp_DH_dimer"/>
</dbReference>
<dbReference type="Gene3D" id="3.40.50.10860">
    <property type="entry name" value="Leucine Dehydrogenase, chain A, domain 1"/>
    <property type="match status" value="1"/>
</dbReference>
<comment type="caution">
    <text evidence="8">The sequence shown here is derived from an EMBL/GenBank/DDBJ whole genome shotgun (WGS) entry which is preliminary data.</text>
</comment>
<dbReference type="PANTHER" id="PTHR11606">
    <property type="entry name" value="GLUTAMATE DEHYDROGENASE"/>
    <property type="match status" value="1"/>
</dbReference>